<evidence type="ECO:0000256" key="4">
    <source>
        <dbReference type="ARBA" id="ARBA00023159"/>
    </source>
</evidence>
<dbReference type="GO" id="GO:0003677">
    <property type="term" value="F:DNA binding"/>
    <property type="evidence" value="ECO:0007669"/>
    <property type="project" value="UniProtKB-KW"/>
</dbReference>
<dbReference type="SMART" id="SM00850">
    <property type="entry name" value="LytTR"/>
    <property type="match status" value="1"/>
</dbReference>
<accession>A0A9D1X2G4</accession>
<dbReference type="GO" id="GO:0000156">
    <property type="term" value="F:phosphorelay response regulator activity"/>
    <property type="evidence" value="ECO:0007669"/>
    <property type="project" value="InterPro"/>
</dbReference>
<dbReference type="Gene3D" id="3.40.50.2300">
    <property type="match status" value="1"/>
</dbReference>
<comment type="function">
    <text evidence="6">Required for high-level post-exponential phase expression of a series of secreted proteins.</text>
</comment>
<dbReference type="PANTHER" id="PTHR37299:SF3">
    <property type="entry name" value="STAGE 0 SPORULATION PROTEIN A HOMOLOG"/>
    <property type="match status" value="1"/>
</dbReference>
<dbReference type="Pfam" id="PF00072">
    <property type="entry name" value="Response_reg"/>
    <property type="match status" value="1"/>
</dbReference>
<feature type="non-terminal residue" evidence="10">
    <location>
        <position position="229"/>
    </location>
</feature>
<dbReference type="PROSITE" id="PS50110">
    <property type="entry name" value="RESPONSE_REGULATORY"/>
    <property type="match status" value="1"/>
</dbReference>
<dbReference type="InterPro" id="IPR011006">
    <property type="entry name" value="CheY-like_superfamily"/>
</dbReference>
<dbReference type="InterPro" id="IPR001789">
    <property type="entry name" value="Sig_transdc_resp-reg_receiver"/>
</dbReference>
<protein>
    <recommendedName>
        <fullName evidence="1">Stage 0 sporulation protein A homolog</fullName>
    </recommendedName>
</protein>
<name>A0A9D1X2G4_9FIRM</name>
<evidence type="ECO:0000259" key="8">
    <source>
        <dbReference type="PROSITE" id="PS50110"/>
    </source>
</evidence>
<evidence type="ECO:0000256" key="2">
    <source>
        <dbReference type="ARBA" id="ARBA00022490"/>
    </source>
</evidence>
<dbReference type="InterPro" id="IPR046947">
    <property type="entry name" value="LytR-like"/>
</dbReference>
<feature type="domain" description="HTH LytTR-type" evidence="9">
    <location>
        <begin position="134"/>
        <end position="229"/>
    </location>
</feature>
<dbReference type="PROSITE" id="PS50930">
    <property type="entry name" value="HTH_LYTTR"/>
    <property type="match status" value="1"/>
</dbReference>
<evidence type="ECO:0000313" key="10">
    <source>
        <dbReference type="EMBL" id="HIX71539.1"/>
    </source>
</evidence>
<organism evidence="10 11">
    <name type="scientific">Candidatus Anaerobutyricum stercoripullorum</name>
    <dbReference type="NCBI Taxonomy" id="2838456"/>
    <lineage>
        <taxon>Bacteria</taxon>
        <taxon>Bacillati</taxon>
        <taxon>Bacillota</taxon>
        <taxon>Clostridia</taxon>
        <taxon>Lachnospirales</taxon>
        <taxon>Lachnospiraceae</taxon>
        <taxon>Anaerobutyricum</taxon>
    </lineage>
</organism>
<dbReference type="Pfam" id="PF04397">
    <property type="entry name" value="LytTR"/>
    <property type="match status" value="1"/>
</dbReference>
<keyword evidence="7" id="KW-0597">Phosphoprotein</keyword>
<keyword evidence="2" id="KW-0963">Cytoplasm</keyword>
<dbReference type="EMBL" id="DXEQ01000018">
    <property type="protein sequence ID" value="HIX71539.1"/>
    <property type="molecule type" value="Genomic_DNA"/>
</dbReference>
<reference evidence="10" key="1">
    <citation type="journal article" date="2021" name="PeerJ">
        <title>Extensive microbial diversity within the chicken gut microbiome revealed by metagenomics and culture.</title>
        <authorList>
            <person name="Gilroy R."/>
            <person name="Ravi A."/>
            <person name="Getino M."/>
            <person name="Pursley I."/>
            <person name="Horton D.L."/>
            <person name="Alikhan N.F."/>
            <person name="Baker D."/>
            <person name="Gharbi K."/>
            <person name="Hall N."/>
            <person name="Watson M."/>
            <person name="Adriaenssens E.M."/>
            <person name="Foster-Nyarko E."/>
            <person name="Jarju S."/>
            <person name="Secka A."/>
            <person name="Antonio M."/>
            <person name="Oren A."/>
            <person name="Chaudhuri R.R."/>
            <person name="La Ragione R."/>
            <person name="Hildebrand F."/>
            <person name="Pallen M.J."/>
        </authorList>
    </citation>
    <scope>NUCLEOTIDE SEQUENCE</scope>
    <source>
        <strain evidence="10">ChiSxjej3B15-1167</strain>
    </source>
</reference>
<keyword evidence="4" id="KW-0010">Activator</keyword>
<evidence type="ECO:0000256" key="5">
    <source>
        <dbReference type="ARBA" id="ARBA00024867"/>
    </source>
</evidence>
<dbReference type="InterPro" id="IPR007492">
    <property type="entry name" value="LytTR_DNA-bd_dom"/>
</dbReference>
<dbReference type="PANTHER" id="PTHR37299">
    <property type="entry name" value="TRANSCRIPTIONAL REGULATOR-RELATED"/>
    <property type="match status" value="1"/>
</dbReference>
<comment type="function">
    <text evidence="5">May play the central regulatory role in sporulation. It may be an element of the effector pathway responsible for the activation of sporulation genes in response to nutritional stress. Spo0A may act in concert with spo0H (a sigma factor) to control the expression of some genes that are critical to the sporulation process.</text>
</comment>
<evidence type="ECO:0000256" key="7">
    <source>
        <dbReference type="PROSITE-ProRule" id="PRU00169"/>
    </source>
</evidence>
<feature type="domain" description="Response regulatory" evidence="8">
    <location>
        <begin position="3"/>
        <end position="124"/>
    </location>
</feature>
<dbReference type="Proteomes" id="UP000886805">
    <property type="component" value="Unassembled WGS sequence"/>
</dbReference>
<proteinExistence type="predicted"/>
<reference evidence="10" key="2">
    <citation type="submission" date="2021-04" db="EMBL/GenBank/DDBJ databases">
        <authorList>
            <person name="Gilroy R."/>
        </authorList>
    </citation>
    <scope>NUCLEOTIDE SEQUENCE</scope>
    <source>
        <strain evidence="10">ChiSxjej3B15-1167</strain>
    </source>
</reference>
<dbReference type="SUPFAM" id="SSF52172">
    <property type="entry name" value="CheY-like"/>
    <property type="match status" value="1"/>
</dbReference>
<feature type="modified residue" description="4-aspartylphosphate" evidence="7">
    <location>
        <position position="59"/>
    </location>
</feature>
<sequence>MYYIGICDDGKNICADMEKMVLQYGQDRNIKLETELWHTGEEVCQYLRDRRPLDILFLDIELLAMSGIQVAEFIRDQMENRWMQIIYISGNPSHAQKLFKTQPMDFLVKPVERETVWEALDLAIKLLAKKEQRFEYRTGQEYHYVPYGDILYVGSEGRKIIIKTLRGEESFYGRLKDIEKTLPPYFISIHQSYIVNHDFVVKYAYDSVELINGACLPISKAYRKKVRER</sequence>
<evidence type="ECO:0000313" key="11">
    <source>
        <dbReference type="Proteomes" id="UP000886805"/>
    </source>
</evidence>
<evidence type="ECO:0000256" key="3">
    <source>
        <dbReference type="ARBA" id="ARBA00023012"/>
    </source>
</evidence>
<dbReference type="AlphaFoldDB" id="A0A9D1X2G4"/>
<keyword evidence="3" id="KW-0902">Two-component regulatory system</keyword>
<gene>
    <name evidence="10" type="ORF">H9849_00815</name>
</gene>
<evidence type="ECO:0000256" key="1">
    <source>
        <dbReference type="ARBA" id="ARBA00018672"/>
    </source>
</evidence>
<dbReference type="SMART" id="SM00448">
    <property type="entry name" value="REC"/>
    <property type="match status" value="1"/>
</dbReference>
<evidence type="ECO:0000259" key="9">
    <source>
        <dbReference type="PROSITE" id="PS50930"/>
    </source>
</evidence>
<dbReference type="Gene3D" id="2.40.50.1020">
    <property type="entry name" value="LytTr DNA-binding domain"/>
    <property type="match status" value="1"/>
</dbReference>
<comment type="caution">
    <text evidence="10">The sequence shown here is derived from an EMBL/GenBank/DDBJ whole genome shotgun (WGS) entry which is preliminary data.</text>
</comment>
<evidence type="ECO:0000256" key="6">
    <source>
        <dbReference type="ARBA" id="ARBA00037164"/>
    </source>
</evidence>
<keyword evidence="10" id="KW-0238">DNA-binding</keyword>